<dbReference type="Pfam" id="PF01546">
    <property type="entry name" value="Peptidase_M20"/>
    <property type="match status" value="1"/>
</dbReference>
<dbReference type="Gene3D" id="3.40.630.10">
    <property type="entry name" value="Zn peptidases"/>
    <property type="match status" value="1"/>
</dbReference>
<keyword evidence="4" id="KW-0378">Hydrolase</keyword>
<feature type="domain" description="Peptidase M20 dimerisation" evidence="6">
    <location>
        <begin position="172"/>
        <end position="276"/>
    </location>
</feature>
<dbReference type="InterPro" id="IPR050072">
    <property type="entry name" value="Peptidase_M20A"/>
</dbReference>
<keyword evidence="3" id="KW-0479">Metal-binding</keyword>
<dbReference type="InterPro" id="IPR036264">
    <property type="entry name" value="Bact_exopeptidase_dim_dom"/>
</dbReference>
<sequence>MKERALKLLERLIAIQSVNPHYGEGARGEMAISRFIETYCLDAGLKVTRQPVLEGRDNLIIELRTGHPESVLLFEAHMDTVSLGSMDRPLEAVYRDGRIYGRGACDTKGSLAAMIVAMETCAEAPDLLRSDLVLCASVDEEHAFRGLLKFLELDMPISGAVVGEPTEMKIVVAHKGCVRFAVHALGKAAHSSVPHEGENAIVAMAEIVRYITERMSPGLADIRDLLCGQATVSIGTIAGGEQINIVPERCSIQVDRRIVPGEHPEDVMTRIERELYAFCAEKGIRIEVERLLLDYALATPHDATLVTAALETADRIGLPGGIHGETYGSDASKLQGMKGIPSIVYGPGSIAQAHSKEEWAPIVDIGNATRFYVELARAFRA</sequence>
<dbReference type="InterPro" id="IPR002933">
    <property type="entry name" value="Peptidase_M20"/>
</dbReference>
<dbReference type="Gene3D" id="3.30.70.360">
    <property type="match status" value="1"/>
</dbReference>
<comment type="cofactor">
    <cofactor evidence="1">
        <name>Zn(2+)</name>
        <dbReference type="ChEBI" id="CHEBI:29105"/>
    </cofactor>
</comment>
<evidence type="ECO:0000313" key="7">
    <source>
        <dbReference type="EMBL" id="QJD83124.1"/>
    </source>
</evidence>
<evidence type="ECO:0000313" key="8">
    <source>
        <dbReference type="Proteomes" id="UP000502248"/>
    </source>
</evidence>
<gene>
    <name evidence="7" type="ORF">HH215_08015</name>
</gene>
<evidence type="ECO:0000256" key="1">
    <source>
        <dbReference type="ARBA" id="ARBA00001947"/>
    </source>
</evidence>
<dbReference type="EMBL" id="CP051680">
    <property type="protein sequence ID" value="QJD83124.1"/>
    <property type="molecule type" value="Genomic_DNA"/>
</dbReference>
<dbReference type="PANTHER" id="PTHR43808:SF8">
    <property type="entry name" value="PEPTIDASE M20 DIMERISATION DOMAIN-CONTAINING PROTEIN"/>
    <property type="match status" value="1"/>
</dbReference>
<name>A0A7Z2VHF6_9BACL</name>
<dbReference type="InterPro" id="IPR011650">
    <property type="entry name" value="Peptidase_M20_dimer"/>
</dbReference>
<dbReference type="PANTHER" id="PTHR43808">
    <property type="entry name" value="ACETYLORNITHINE DEACETYLASE"/>
    <property type="match status" value="1"/>
</dbReference>
<dbReference type="GO" id="GO:0016787">
    <property type="term" value="F:hydrolase activity"/>
    <property type="evidence" value="ECO:0007669"/>
    <property type="project" value="UniProtKB-KW"/>
</dbReference>
<organism evidence="7 8">
    <name type="scientific">Cohnella herbarum</name>
    <dbReference type="NCBI Taxonomy" id="2728023"/>
    <lineage>
        <taxon>Bacteria</taxon>
        <taxon>Bacillati</taxon>
        <taxon>Bacillota</taxon>
        <taxon>Bacilli</taxon>
        <taxon>Bacillales</taxon>
        <taxon>Paenibacillaceae</taxon>
        <taxon>Cohnella</taxon>
    </lineage>
</organism>
<evidence type="ECO:0000256" key="5">
    <source>
        <dbReference type="ARBA" id="ARBA00022833"/>
    </source>
</evidence>
<protein>
    <submittedName>
        <fullName evidence="7">M20 family metallopeptidase</fullName>
    </submittedName>
</protein>
<reference evidence="7 8" key="1">
    <citation type="submission" date="2020-04" db="EMBL/GenBank/DDBJ databases">
        <title>Genome sequencing of novel species.</title>
        <authorList>
            <person name="Heo J."/>
            <person name="Kim S.-J."/>
            <person name="Kim J.-S."/>
            <person name="Hong S.-B."/>
            <person name="Kwon S.-W."/>
        </authorList>
    </citation>
    <scope>NUCLEOTIDE SEQUENCE [LARGE SCALE GENOMIC DNA]</scope>
    <source>
        <strain evidence="7 8">MFER-1</strain>
    </source>
</reference>
<keyword evidence="5" id="KW-0862">Zinc</keyword>
<evidence type="ECO:0000256" key="3">
    <source>
        <dbReference type="ARBA" id="ARBA00022723"/>
    </source>
</evidence>
<dbReference type="CDD" id="cd03894">
    <property type="entry name" value="M20_ArgE"/>
    <property type="match status" value="1"/>
</dbReference>
<dbReference type="SUPFAM" id="SSF55031">
    <property type="entry name" value="Bacterial exopeptidase dimerisation domain"/>
    <property type="match status" value="1"/>
</dbReference>
<accession>A0A7Z2VHF6</accession>
<evidence type="ECO:0000256" key="2">
    <source>
        <dbReference type="ARBA" id="ARBA00006247"/>
    </source>
</evidence>
<evidence type="ECO:0000256" key="4">
    <source>
        <dbReference type="ARBA" id="ARBA00022801"/>
    </source>
</evidence>
<dbReference type="Pfam" id="PF07687">
    <property type="entry name" value="M20_dimer"/>
    <property type="match status" value="1"/>
</dbReference>
<proteinExistence type="inferred from homology"/>
<dbReference type="AlphaFoldDB" id="A0A7Z2VHF6"/>
<comment type="similarity">
    <text evidence="2">Belongs to the peptidase M20A family.</text>
</comment>
<dbReference type="Proteomes" id="UP000502248">
    <property type="component" value="Chromosome"/>
</dbReference>
<dbReference type="KEGG" id="cheb:HH215_08015"/>
<dbReference type="SUPFAM" id="SSF53187">
    <property type="entry name" value="Zn-dependent exopeptidases"/>
    <property type="match status" value="1"/>
</dbReference>
<dbReference type="GO" id="GO:0046872">
    <property type="term" value="F:metal ion binding"/>
    <property type="evidence" value="ECO:0007669"/>
    <property type="project" value="UniProtKB-KW"/>
</dbReference>
<keyword evidence="8" id="KW-1185">Reference proteome</keyword>
<dbReference type="RefSeq" id="WP_169279421.1">
    <property type="nucleotide sequence ID" value="NZ_CP051680.1"/>
</dbReference>
<evidence type="ECO:0000259" key="6">
    <source>
        <dbReference type="Pfam" id="PF07687"/>
    </source>
</evidence>